<dbReference type="SUPFAM" id="SSF51905">
    <property type="entry name" value="FAD/NAD(P)-binding domain"/>
    <property type="match status" value="1"/>
</dbReference>
<dbReference type="GO" id="GO:0016614">
    <property type="term" value="F:oxidoreductase activity, acting on CH-OH group of donors"/>
    <property type="evidence" value="ECO:0007669"/>
    <property type="project" value="InterPro"/>
</dbReference>
<dbReference type="InterPro" id="IPR007867">
    <property type="entry name" value="GMC_OxRtase_C"/>
</dbReference>
<dbReference type="InterPro" id="IPR012132">
    <property type="entry name" value="GMC_OxRdtase"/>
</dbReference>
<gene>
    <name evidence="8" type="ORF">R3P38DRAFT_3167327</name>
</gene>
<protein>
    <submittedName>
        <fullName evidence="8">Choline dehydrogenase</fullName>
    </submittedName>
</protein>
<name>A0AAW0EFY5_9AGAR</name>
<feature type="compositionally biased region" description="Pro residues" evidence="4">
    <location>
        <begin position="779"/>
        <end position="792"/>
    </location>
</feature>
<feature type="region of interest" description="Disordered" evidence="4">
    <location>
        <begin position="688"/>
        <end position="737"/>
    </location>
</feature>
<reference evidence="8 9" key="1">
    <citation type="journal article" date="2024" name="J Genomics">
        <title>Draft genome sequencing and assembly of Favolaschia claudopus CIRM-BRFM 2984 isolated from oak limbs.</title>
        <authorList>
            <person name="Navarro D."/>
            <person name="Drula E."/>
            <person name="Chaduli D."/>
            <person name="Cazenave R."/>
            <person name="Ahrendt S."/>
            <person name="Wang J."/>
            <person name="Lipzen A."/>
            <person name="Daum C."/>
            <person name="Barry K."/>
            <person name="Grigoriev I.V."/>
            <person name="Favel A."/>
            <person name="Rosso M.N."/>
            <person name="Martin F."/>
        </authorList>
    </citation>
    <scope>NUCLEOTIDE SEQUENCE [LARGE SCALE GENOMIC DNA]</scope>
    <source>
        <strain evidence="8 9">CIRM-BRFM 2984</strain>
    </source>
</reference>
<evidence type="ECO:0000313" key="9">
    <source>
        <dbReference type="Proteomes" id="UP001362999"/>
    </source>
</evidence>
<comment type="similarity">
    <text evidence="2 3">Belongs to the GMC oxidoreductase family.</text>
</comment>
<evidence type="ECO:0000256" key="4">
    <source>
        <dbReference type="SAM" id="MobiDB-lite"/>
    </source>
</evidence>
<keyword evidence="5" id="KW-0812">Transmembrane</keyword>
<dbReference type="Gene3D" id="3.50.50.60">
    <property type="entry name" value="FAD/NAD(P)-binding domain"/>
    <property type="match status" value="1"/>
</dbReference>
<keyword evidence="6" id="KW-0732">Signal</keyword>
<feature type="region of interest" description="Disordered" evidence="4">
    <location>
        <begin position="772"/>
        <end position="844"/>
    </location>
</feature>
<dbReference type="PANTHER" id="PTHR11552:SF218">
    <property type="entry name" value="GLUCOSE-METHANOL-CHOLINE OXIDOREDUCTASE N-TERMINAL DOMAIN-CONTAINING PROTEIN"/>
    <property type="match status" value="1"/>
</dbReference>
<dbReference type="Pfam" id="PF05199">
    <property type="entry name" value="GMC_oxred_C"/>
    <property type="match status" value="1"/>
</dbReference>
<keyword evidence="5" id="KW-1133">Transmembrane helix</keyword>
<evidence type="ECO:0000256" key="5">
    <source>
        <dbReference type="SAM" id="Phobius"/>
    </source>
</evidence>
<comment type="cofactor">
    <cofactor evidence="1">
        <name>FAD</name>
        <dbReference type="ChEBI" id="CHEBI:57692"/>
    </cofactor>
</comment>
<keyword evidence="5" id="KW-0472">Membrane</keyword>
<dbReference type="AlphaFoldDB" id="A0AAW0EFY5"/>
<dbReference type="Proteomes" id="UP001362999">
    <property type="component" value="Unassembled WGS sequence"/>
</dbReference>
<keyword evidence="3" id="KW-0285">Flavoprotein</keyword>
<feature type="signal peptide" evidence="6">
    <location>
        <begin position="1"/>
        <end position="15"/>
    </location>
</feature>
<evidence type="ECO:0000256" key="6">
    <source>
        <dbReference type="SAM" id="SignalP"/>
    </source>
</evidence>
<feature type="transmembrane region" description="Helical" evidence="5">
    <location>
        <begin position="663"/>
        <end position="683"/>
    </location>
</feature>
<dbReference type="EMBL" id="JAWWNJ010000002">
    <property type="protein sequence ID" value="KAK7062338.1"/>
    <property type="molecule type" value="Genomic_DNA"/>
</dbReference>
<feature type="domain" description="Glucose-methanol-choline oxidoreductase N-terminal" evidence="7">
    <location>
        <begin position="112"/>
        <end position="135"/>
    </location>
</feature>
<feature type="region of interest" description="Disordered" evidence="4">
    <location>
        <begin position="633"/>
        <end position="654"/>
    </location>
</feature>
<evidence type="ECO:0000313" key="8">
    <source>
        <dbReference type="EMBL" id="KAK7062338.1"/>
    </source>
</evidence>
<comment type="caution">
    <text evidence="8">The sequence shown here is derived from an EMBL/GenBank/DDBJ whole genome shotgun (WGS) entry which is preliminary data.</text>
</comment>
<evidence type="ECO:0000256" key="1">
    <source>
        <dbReference type="ARBA" id="ARBA00001974"/>
    </source>
</evidence>
<proteinExistence type="inferred from homology"/>
<keyword evidence="9" id="KW-1185">Reference proteome</keyword>
<dbReference type="Gene3D" id="3.30.560.10">
    <property type="entry name" value="Glucose Oxidase, domain 3"/>
    <property type="match status" value="1"/>
</dbReference>
<evidence type="ECO:0000256" key="3">
    <source>
        <dbReference type="RuleBase" id="RU003968"/>
    </source>
</evidence>
<feature type="compositionally biased region" description="Low complexity" evidence="4">
    <location>
        <begin position="634"/>
        <end position="643"/>
    </location>
</feature>
<keyword evidence="3" id="KW-0274">FAD</keyword>
<accession>A0AAW0EFY5</accession>
<dbReference type="Pfam" id="PF00732">
    <property type="entry name" value="GMC_oxred_N"/>
    <property type="match status" value="1"/>
</dbReference>
<evidence type="ECO:0000256" key="2">
    <source>
        <dbReference type="ARBA" id="ARBA00010790"/>
    </source>
</evidence>
<feature type="compositionally biased region" description="Polar residues" evidence="4">
    <location>
        <begin position="723"/>
        <end position="737"/>
    </location>
</feature>
<dbReference type="GO" id="GO:0050660">
    <property type="term" value="F:flavin adenine dinucleotide binding"/>
    <property type="evidence" value="ECO:0007669"/>
    <property type="project" value="InterPro"/>
</dbReference>
<feature type="chain" id="PRO_5043485903" evidence="6">
    <location>
        <begin position="16"/>
        <end position="844"/>
    </location>
</feature>
<dbReference type="PROSITE" id="PS00623">
    <property type="entry name" value="GMC_OXRED_1"/>
    <property type="match status" value="1"/>
</dbReference>
<dbReference type="PANTHER" id="PTHR11552">
    <property type="entry name" value="GLUCOSE-METHANOL-CHOLINE GMC OXIDOREDUCTASE"/>
    <property type="match status" value="1"/>
</dbReference>
<sequence>MRLLFVLAASLNVYALQKRSTTDPAQLSGKTFDFVIIGGGTAGLALAGRLAEWTNITIAVIEAGSDGSEFQDQIAIPGMSYINTLTGTSFDWQYNTTPQANVGGNMINWPRGKGLGGSSAINGGFWCRGSADEYDAWNTLQNGQAGAQDWGWETMQTYMKKAENFTPMSDANAGMLSLTHDVNAHGTTGPIHASYSSFQFPQLSAWIPSLTALGLTQPSDPASGTNVGVSFVPSIINPVNGSRSDSNFGYIAPFERTNLIILTGYQVTKINWNDTTTGAAIAGGVTFAASAESPAFTVNAAKEVILAGGVVGSAQVLQLSGVGPKSLITSLGMSSVIDLPGVGANLQDHLSASIFLNATDPNTWAALKFDQNLWNQQLAIWRENGTGMWTYWNEATAYPTMSHIMGSNASSWVAALNIPAAVSTTSSVAAVDPTVAAGVQAQYATLAGWAASSSIGQVEIIFNMFGAAAGEIGIQFCLQHPFSRGSIQINSTSAFNPPVINPNYLSVSYDADIMRAAFRYVRQIMSTAPLSGLIAIETFPGPGTVADVDVNFYIAHNAVTEYHPTGTNSMLPLSLGGVVNTSLVVYGTTNVRVVDVSIVPLTVSSHTMTAAYGIAERAADLIKATYSALNLSPGINDSNPDSGDSGGDHTRASTTGLTTDMKVAIIVSSIVGVIAVIAAIFILRHRNTDDRPVPLPPRKDVSNKDAWYANRKGRPYAPVVPMNQENSAHPSQTSVGTSVTLAHSNNIDHGQQQLYGVDPYAPYAAAHERTADGASLYPPNTPMPAAPYPDPPGDYGHPQRAPLMPGVSPSASMQPSGSMLAPPQHMRAPSQSSPHGFVPPHHQH</sequence>
<organism evidence="8 9">
    <name type="scientific">Favolaschia claudopus</name>
    <dbReference type="NCBI Taxonomy" id="2862362"/>
    <lineage>
        <taxon>Eukaryota</taxon>
        <taxon>Fungi</taxon>
        <taxon>Dikarya</taxon>
        <taxon>Basidiomycota</taxon>
        <taxon>Agaricomycotina</taxon>
        <taxon>Agaricomycetes</taxon>
        <taxon>Agaricomycetidae</taxon>
        <taxon>Agaricales</taxon>
        <taxon>Marasmiineae</taxon>
        <taxon>Mycenaceae</taxon>
        <taxon>Favolaschia</taxon>
    </lineage>
</organism>
<dbReference type="SUPFAM" id="SSF54373">
    <property type="entry name" value="FAD-linked reductases, C-terminal domain"/>
    <property type="match status" value="1"/>
</dbReference>
<feature type="compositionally biased region" description="Basic and acidic residues" evidence="4">
    <location>
        <begin position="688"/>
        <end position="703"/>
    </location>
</feature>
<dbReference type="InterPro" id="IPR000172">
    <property type="entry name" value="GMC_OxRdtase_N"/>
</dbReference>
<dbReference type="InterPro" id="IPR036188">
    <property type="entry name" value="FAD/NAD-bd_sf"/>
</dbReference>
<evidence type="ECO:0000259" key="7">
    <source>
        <dbReference type="PROSITE" id="PS00623"/>
    </source>
</evidence>